<dbReference type="InterPro" id="IPR016167">
    <property type="entry name" value="FAD-bd_PCMH_sub1"/>
</dbReference>
<dbReference type="Pfam" id="PF02913">
    <property type="entry name" value="FAD-oxidase_C"/>
    <property type="match status" value="1"/>
</dbReference>
<keyword evidence="4" id="KW-0560">Oxidoreductase</keyword>
<dbReference type="PROSITE" id="PS51387">
    <property type="entry name" value="FAD_PCMH"/>
    <property type="match status" value="1"/>
</dbReference>
<dbReference type="RefSeq" id="WP_309906801.1">
    <property type="nucleotide sequence ID" value="NZ_JAVDRF010000015.1"/>
</dbReference>
<protein>
    <submittedName>
        <fullName evidence="6">FAD/FMN-containing dehydrogenase</fullName>
    </submittedName>
</protein>
<dbReference type="Gene3D" id="3.30.70.2740">
    <property type="match status" value="1"/>
</dbReference>
<dbReference type="SUPFAM" id="SSF56176">
    <property type="entry name" value="FAD-binding/transporter-associated domain-like"/>
    <property type="match status" value="1"/>
</dbReference>
<dbReference type="Gene3D" id="3.30.465.10">
    <property type="match status" value="1"/>
</dbReference>
<dbReference type="InterPro" id="IPR051264">
    <property type="entry name" value="FAD-oxidored/transferase_4"/>
</dbReference>
<dbReference type="SUPFAM" id="SSF55103">
    <property type="entry name" value="FAD-linked oxidases, C-terminal domain"/>
    <property type="match status" value="1"/>
</dbReference>
<dbReference type="Gene3D" id="3.30.70.2190">
    <property type="match status" value="1"/>
</dbReference>
<dbReference type="InterPro" id="IPR036318">
    <property type="entry name" value="FAD-bd_PCMH-like_sf"/>
</dbReference>
<reference evidence="6 7" key="1">
    <citation type="submission" date="2023-07" db="EMBL/GenBank/DDBJ databases">
        <title>Sorghum-associated microbial communities from plants grown in Nebraska, USA.</title>
        <authorList>
            <person name="Schachtman D."/>
        </authorList>
    </citation>
    <scope>NUCLEOTIDE SEQUENCE [LARGE SCALE GENOMIC DNA]</scope>
    <source>
        <strain evidence="6 7">DS1781</strain>
    </source>
</reference>
<feature type="domain" description="FAD-binding PCMH-type" evidence="5">
    <location>
        <begin position="49"/>
        <end position="230"/>
    </location>
</feature>
<dbReference type="Proteomes" id="UP001184230">
    <property type="component" value="Unassembled WGS sequence"/>
</dbReference>
<proteinExistence type="predicted"/>
<organism evidence="6 7">
    <name type="scientific">Variovorax soli</name>
    <dbReference type="NCBI Taxonomy" id="376815"/>
    <lineage>
        <taxon>Bacteria</taxon>
        <taxon>Pseudomonadati</taxon>
        <taxon>Pseudomonadota</taxon>
        <taxon>Betaproteobacteria</taxon>
        <taxon>Burkholderiales</taxon>
        <taxon>Comamonadaceae</taxon>
        <taxon>Variovorax</taxon>
    </lineage>
</organism>
<evidence type="ECO:0000256" key="3">
    <source>
        <dbReference type="ARBA" id="ARBA00022827"/>
    </source>
</evidence>
<dbReference type="Pfam" id="PF01565">
    <property type="entry name" value="FAD_binding_4"/>
    <property type="match status" value="1"/>
</dbReference>
<evidence type="ECO:0000259" key="5">
    <source>
        <dbReference type="PROSITE" id="PS51387"/>
    </source>
</evidence>
<evidence type="ECO:0000256" key="4">
    <source>
        <dbReference type="ARBA" id="ARBA00023002"/>
    </source>
</evidence>
<dbReference type="InterPro" id="IPR016164">
    <property type="entry name" value="FAD-linked_Oxase-like_C"/>
</dbReference>
<sequence length="478" mass="50403">MSSEIHRSSVAAQAPDHGLIGRLVGRLGVQGLLTDASDKAPFEASARHGRGVARAVVRPASTEELAWVVQELVGADASFVVQGAATGLVGAATPSDRGTQWVVSTQRLRNRLEIDPVNRSAIVAAGYRLSDVNRAAAEHGLTFPIDLGADPSIGGMVATNTGGSRLIRYGGVRENVLAVAGVLANPPGARVGSTHGLRKNNIGLDWTQLMTGTFGAFGVVTHATLKLHPVQRQTATALAAVESAEMAMELLCSFEGALGEFVSAFEGMSGNALNAAVKHLPSVAPPFQNAPPYAVLLEVSSAVSKAAGLDLESILLGWLEAQVERAMILDAVVDKPERLWRIRHAISESVQALGKLVAFDVAVSRSRFAAFRARAIELIAAEVASALVCDFGHLGDGGMHLNIVVPPGTRVDAIAELRAKLYQAVVEEFDGSFSAEHGIGPYNQAFYRRFTDQPTRALAGALHVQLDPYGQLGNVRLD</sequence>
<dbReference type="PANTHER" id="PTHR43716:SF1">
    <property type="entry name" value="D-2-HYDROXYGLUTARATE DEHYDROGENASE, MITOCHONDRIAL"/>
    <property type="match status" value="1"/>
</dbReference>
<evidence type="ECO:0000313" key="6">
    <source>
        <dbReference type="EMBL" id="MDR6539265.1"/>
    </source>
</evidence>
<gene>
    <name evidence="6" type="ORF">J2739_005061</name>
</gene>
<dbReference type="InterPro" id="IPR016166">
    <property type="entry name" value="FAD-bd_PCMH"/>
</dbReference>
<keyword evidence="7" id="KW-1185">Reference proteome</keyword>
<evidence type="ECO:0000256" key="2">
    <source>
        <dbReference type="ARBA" id="ARBA00022630"/>
    </source>
</evidence>
<dbReference type="PANTHER" id="PTHR43716">
    <property type="entry name" value="D-2-HYDROXYGLUTARATE DEHYDROGENASE, MITOCHONDRIAL"/>
    <property type="match status" value="1"/>
</dbReference>
<dbReference type="EMBL" id="JAVDRF010000015">
    <property type="protein sequence ID" value="MDR6539265.1"/>
    <property type="molecule type" value="Genomic_DNA"/>
</dbReference>
<comment type="cofactor">
    <cofactor evidence="1">
        <name>FAD</name>
        <dbReference type="ChEBI" id="CHEBI:57692"/>
    </cofactor>
</comment>
<accession>A0ABU1NMJ5</accession>
<keyword evidence="2" id="KW-0285">Flavoprotein</keyword>
<dbReference type="InterPro" id="IPR004113">
    <property type="entry name" value="FAD-bd_oxidored_4_C"/>
</dbReference>
<dbReference type="InterPro" id="IPR016169">
    <property type="entry name" value="FAD-bd_PCMH_sub2"/>
</dbReference>
<evidence type="ECO:0000256" key="1">
    <source>
        <dbReference type="ARBA" id="ARBA00001974"/>
    </source>
</evidence>
<comment type="caution">
    <text evidence="6">The sequence shown here is derived from an EMBL/GenBank/DDBJ whole genome shotgun (WGS) entry which is preliminary data.</text>
</comment>
<evidence type="ECO:0000313" key="7">
    <source>
        <dbReference type="Proteomes" id="UP001184230"/>
    </source>
</evidence>
<dbReference type="Gene3D" id="3.30.43.10">
    <property type="entry name" value="Uridine Diphospho-n-acetylenolpyruvylglucosamine Reductase, domain 2"/>
    <property type="match status" value="1"/>
</dbReference>
<name>A0ABU1NMJ5_9BURK</name>
<dbReference type="InterPro" id="IPR006094">
    <property type="entry name" value="Oxid_FAD_bind_N"/>
</dbReference>
<keyword evidence="3" id="KW-0274">FAD</keyword>